<keyword evidence="3" id="KW-1185">Reference proteome</keyword>
<evidence type="ECO:0000313" key="3">
    <source>
        <dbReference type="Proteomes" id="UP000236738"/>
    </source>
</evidence>
<evidence type="ECO:0000256" key="1">
    <source>
        <dbReference type="SAM" id="SignalP"/>
    </source>
</evidence>
<dbReference type="AlphaFoldDB" id="A0A1H5UCM9"/>
<dbReference type="Gene3D" id="2.60.40.1120">
    <property type="entry name" value="Carboxypeptidase-like, regulatory domain"/>
    <property type="match status" value="1"/>
</dbReference>
<evidence type="ECO:0000313" key="2">
    <source>
        <dbReference type="EMBL" id="SEF72158.1"/>
    </source>
</evidence>
<dbReference type="EMBL" id="FNUS01000001">
    <property type="protein sequence ID" value="SEF72158.1"/>
    <property type="molecule type" value="Genomic_DNA"/>
</dbReference>
<sequence length="377" mass="43289">MKSILLFGLFLLSQIFVAQIKGHVQDEGNRSVKGVSIYIDGSTISTLSDENGNFNLQTSIKNGNLIIKKEDYSKIIFPVKDALGKNLKVILQKEKLIEEVNLIPYNDKDFERNFSIFQYAFLGDTNSTKILNKKDLLFAVDRKNNIFRAKAKKPLIIENENLGYTIIFDLMNFEKRPQSLTYNGTSLFKEMPGNERKQNKYKKKREEAFIGSATHFFQSLYAGKTKENGFNVNLVKIISNPNYPSALEMKTLENYVNNLLTQGRNISTEAMPAHIKAISERAENPKTFLSILKTSIPESDYSFRKNNKLYLKSDNLLQIVYTTKNKKIIDTLVDTDGQEFEIFPDGYYENPDQLIFNGTWGDYKVSKMLPTNFYLVK</sequence>
<gene>
    <name evidence="2" type="ORF">SAMN05421847_0727</name>
</gene>
<keyword evidence="1" id="KW-0732">Signal</keyword>
<protein>
    <submittedName>
        <fullName evidence="2">CarboxypepD_reg-like domain-containing protein</fullName>
    </submittedName>
</protein>
<reference evidence="3" key="1">
    <citation type="submission" date="2016-10" db="EMBL/GenBank/DDBJ databases">
        <authorList>
            <person name="Varghese N."/>
            <person name="Submissions S."/>
        </authorList>
    </citation>
    <scope>NUCLEOTIDE SEQUENCE [LARGE SCALE GENOMIC DNA]</scope>
    <source>
        <strain evidence="3">DSM 21580</strain>
    </source>
</reference>
<accession>A0A1H5UCM9</accession>
<dbReference type="Pfam" id="PF13715">
    <property type="entry name" value="CarbopepD_reg_2"/>
    <property type="match status" value="1"/>
</dbReference>
<feature type="signal peptide" evidence="1">
    <location>
        <begin position="1"/>
        <end position="18"/>
    </location>
</feature>
<proteinExistence type="predicted"/>
<dbReference type="RefSeq" id="WP_103912725.1">
    <property type="nucleotide sequence ID" value="NZ_FNUS01000001.1"/>
</dbReference>
<organism evidence="2 3">
    <name type="scientific">Halpernia humi</name>
    <dbReference type="NCBI Taxonomy" id="493375"/>
    <lineage>
        <taxon>Bacteria</taxon>
        <taxon>Pseudomonadati</taxon>
        <taxon>Bacteroidota</taxon>
        <taxon>Flavobacteriia</taxon>
        <taxon>Flavobacteriales</taxon>
        <taxon>Weeksellaceae</taxon>
        <taxon>Chryseobacterium group</taxon>
        <taxon>Halpernia</taxon>
    </lineage>
</organism>
<dbReference type="SUPFAM" id="SSF49464">
    <property type="entry name" value="Carboxypeptidase regulatory domain-like"/>
    <property type="match status" value="1"/>
</dbReference>
<dbReference type="Proteomes" id="UP000236738">
    <property type="component" value="Unassembled WGS sequence"/>
</dbReference>
<dbReference type="InterPro" id="IPR008969">
    <property type="entry name" value="CarboxyPept-like_regulatory"/>
</dbReference>
<name>A0A1H5UCM9_9FLAO</name>
<feature type="chain" id="PRO_5009286024" evidence="1">
    <location>
        <begin position="19"/>
        <end position="377"/>
    </location>
</feature>
<dbReference type="OrthoDB" id="1223654at2"/>